<dbReference type="EMBL" id="MCFF01000036">
    <property type="protein sequence ID" value="ORZ08756.1"/>
    <property type="molecule type" value="Genomic_DNA"/>
</dbReference>
<comment type="caution">
    <text evidence="9">The sequence shown here is derived from an EMBL/GenBank/DDBJ whole genome shotgun (WGS) entry which is preliminary data.</text>
</comment>
<evidence type="ECO:0000256" key="2">
    <source>
        <dbReference type="ARBA" id="ARBA00022630"/>
    </source>
</evidence>
<feature type="domain" description="FAD-binding" evidence="8">
    <location>
        <begin position="306"/>
        <end position="358"/>
    </location>
</feature>
<dbReference type="GO" id="GO:0071949">
    <property type="term" value="F:FAD binding"/>
    <property type="evidence" value="ECO:0007669"/>
    <property type="project" value="InterPro"/>
</dbReference>
<dbReference type="PANTHER" id="PTHR13789:SF309">
    <property type="entry name" value="PUTATIVE (AFU_ORTHOLOGUE AFUA_6G14510)-RELATED"/>
    <property type="match status" value="1"/>
</dbReference>
<proteinExistence type="inferred from homology"/>
<comment type="similarity">
    <text evidence="1">Belongs to the paxM FAD-dependent monooxygenase family.</text>
</comment>
<dbReference type="PANTHER" id="PTHR13789">
    <property type="entry name" value="MONOOXYGENASE"/>
    <property type="match status" value="1"/>
</dbReference>
<dbReference type="PRINTS" id="PR00420">
    <property type="entry name" value="RNGMNOXGNASE"/>
</dbReference>
<dbReference type="SUPFAM" id="SSF51905">
    <property type="entry name" value="FAD/NAD(P)-binding domain"/>
    <property type="match status" value="1"/>
</dbReference>
<feature type="compositionally biased region" description="Polar residues" evidence="6">
    <location>
        <begin position="460"/>
        <end position="470"/>
    </location>
</feature>
<evidence type="ECO:0000256" key="1">
    <source>
        <dbReference type="ARBA" id="ARBA00007992"/>
    </source>
</evidence>
<dbReference type="InParanoid" id="A0A1Y2GGA2"/>
<evidence type="ECO:0000313" key="9">
    <source>
        <dbReference type="EMBL" id="ORZ08756.1"/>
    </source>
</evidence>
<keyword evidence="2" id="KW-0285">Flavoprotein</keyword>
<keyword evidence="10" id="KW-1185">Reference proteome</keyword>
<dbReference type="InterPro" id="IPR002938">
    <property type="entry name" value="FAD-bd"/>
</dbReference>
<evidence type="ECO:0000256" key="7">
    <source>
        <dbReference type="SAM" id="Phobius"/>
    </source>
</evidence>
<feature type="compositionally biased region" description="Low complexity" evidence="6">
    <location>
        <begin position="471"/>
        <end position="486"/>
    </location>
</feature>
<evidence type="ECO:0000256" key="4">
    <source>
        <dbReference type="ARBA" id="ARBA00023002"/>
    </source>
</evidence>
<dbReference type="GeneID" id="33572256"/>
<dbReference type="Pfam" id="PF01494">
    <property type="entry name" value="FAD_binding_3"/>
    <property type="match status" value="2"/>
</dbReference>
<evidence type="ECO:0000313" key="10">
    <source>
        <dbReference type="Proteomes" id="UP000193648"/>
    </source>
</evidence>
<keyword evidence="7" id="KW-0472">Membrane</keyword>
<dbReference type="OrthoDB" id="655030at2759"/>
<dbReference type="RefSeq" id="XP_021878539.1">
    <property type="nucleotide sequence ID" value="XM_022030414.1"/>
</dbReference>
<dbReference type="Proteomes" id="UP000193648">
    <property type="component" value="Unassembled WGS sequence"/>
</dbReference>
<feature type="region of interest" description="Disordered" evidence="6">
    <location>
        <begin position="445"/>
        <end position="486"/>
    </location>
</feature>
<dbReference type="InterPro" id="IPR036188">
    <property type="entry name" value="FAD/NAD-bd_sf"/>
</dbReference>
<keyword evidence="5" id="KW-0503">Monooxygenase</keyword>
<evidence type="ECO:0000256" key="3">
    <source>
        <dbReference type="ARBA" id="ARBA00022827"/>
    </source>
</evidence>
<name>A0A1Y2GGA2_9FUNG</name>
<accession>A0A1Y2GGA2</accession>
<dbReference type="STRING" id="64571.A0A1Y2GGA2"/>
<dbReference type="GO" id="GO:0004497">
    <property type="term" value="F:monooxygenase activity"/>
    <property type="evidence" value="ECO:0007669"/>
    <property type="project" value="UniProtKB-KW"/>
</dbReference>
<feature type="domain" description="FAD-binding" evidence="8">
    <location>
        <begin position="21"/>
        <end position="183"/>
    </location>
</feature>
<gene>
    <name evidence="9" type="ORF">BCR41DRAFT_424340</name>
</gene>
<keyword evidence="7" id="KW-1133">Transmembrane helix</keyword>
<keyword evidence="4" id="KW-0560">Oxidoreductase</keyword>
<evidence type="ECO:0000259" key="8">
    <source>
        <dbReference type="Pfam" id="PF01494"/>
    </source>
</evidence>
<sequence length="486" mass="54383">MSVQDRQSSPQGATDGYKPGIMIVGAGLGGLTLAMLFERLGYPYHVFERATKLRPLGSAMTLGPNILPVFEQLGLLEEIEKMSFPCPALEIYNHDNTKFGSVKLMGRKGTGYDNLLFDRPQLHQLLLRQIPPERVSFGKKVLRVEEQDDRVFIHCSDNSTYEGDILIGADGAYSGVRQSLYRSLREKGLLPRADSEDFALANICMVGVADPPNPEKYPQLKDDYSHFSTTLGENMRACTVVSIPGNRVCWSLTVQLSKAEAKAQHFRNSEWGPESNESMIKEFQDLPCPWGGTMKEIIEATPKDLISKVFLEEKMFKTWFHGRTALLGDACHKMLTGAGQGAVNAMQDAVVLANCIYNMPNTRTKSVTAAFGEYYRQRYPQAAQKFNVSKEWSMVMFGQTFAAKITRHIMVNTPDWLFLRTHSRNFAYRPQLAWLPLVENRGPLPVHPQEGVRKPLSQRPILQSRSSTNTAATIEGQEQAAQAEAV</sequence>
<protein>
    <recommendedName>
        <fullName evidence="8">FAD-binding domain-containing protein</fullName>
    </recommendedName>
</protein>
<dbReference type="AlphaFoldDB" id="A0A1Y2GGA2"/>
<keyword evidence="7" id="KW-0812">Transmembrane</keyword>
<reference evidence="9 10" key="1">
    <citation type="submission" date="2016-07" db="EMBL/GenBank/DDBJ databases">
        <title>Pervasive Adenine N6-methylation of Active Genes in Fungi.</title>
        <authorList>
            <consortium name="DOE Joint Genome Institute"/>
            <person name="Mondo S.J."/>
            <person name="Dannebaum R.O."/>
            <person name="Kuo R.C."/>
            <person name="Labutti K."/>
            <person name="Haridas S."/>
            <person name="Kuo A."/>
            <person name="Salamov A."/>
            <person name="Ahrendt S.R."/>
            <person name="Lipzen A."/>
            <person name="Sullivan W."/>
            <person name="Andreopoulos W.B."/>
            <person name="Clum A."/>
            <person name="Lindquist E."/>
            <person name="Daum C."/>
            <person name="Ramamoorthy G.K."/>
            <person name="Gryganskyi A."/>
            <person name="Culley D."/>
            <person name="Magnuson J.K."/>
            <person name="James T.Y."/>
            <person name="O'Malley M.A."/>
            <person name="Stajich J.E."/>
            <person name="Spatafora J.W."/>
            <person name="Visel A."/>
            <person name="Grigoriev I.V."/>
        </authorList>
    </citation>
    <scope>NUCLEOTIDE SEQUENCE [LARGE SCALE GENOMIC DNA]</scope>
    <source>
        <strain evidence="9 10">NRRL 3116</strain>
    </source>
</reference>
<organism evidence="9 10">
    <name type="scientific">Lobosporangium transversale</name>
    <dbReference type="NCBI Taxonomy" id="64571"/>
    <lineage>
        <taxon>Eukaryota</taxon>
        <taxon>Fungi</taxon>
        <taxon>Fungi incertae sedis</taxon>
        <taxon>Mucoromycota</taxon>
        <taxon>Mortierellomycotina</taxon>
        <taxon>Mortierellomycetes</taxon>
        <taxon>Mortierellales</taxon>
        <taxon>Mortierellaceae</taxon>
        <taxon>Lobosporangium</taxon>
    </lineage>
</organism>
<feature type="transmembrane region" description="Helical" evidence="7">
    <location>
        <begin position="20"/>
        <end position="37"/>
    </location>
</feature>
<dbReference type="Gene3D" id="3.50.50.60">
    <property type="entry name" value="FAD/NAD(P)-binding domain"/>
    <property type="match status" value="1"/>
</dbReference>
<dbReference type="InterPro" id="IPR050493">
    <property type="entry name" value="FAD-dep_Monooxygenase_BioMet"/>
</dbReference>
<evidence type="ECO:0000256" key="5">
    <source>
        <dbReference type="ARBA" id="ARBA00023033"/>
    </source>
</evidence>
<evidence type="ECO:0000256" key="6">
    <source>
        <dbReference type="SAM" id="MobiDB-lite"/>
    </source>
</evidence>
<keyword evidence="3" id="KW-0274">FAD</keyword>